<keyword evidence="10" id="KW-0548">Nucleotidyltransferase</keyword>
<sequence length="434" mass="48955">MLTIKRVATVVSNYQEGGEKDNAAVAVEGETKGCGRNCLGKCCLPASDLPLYTFKVAREDCTEESIFYQEPPETSFLLNLLLGQWENRMNQGLFHYDVTTCKTKVIPGDYGFIVQLNEGRHLKKRPTEFRVDQVLQDFDEKKFNFTKVGQEEVLFMFEQSDDCYSHFFPSAPAIFKPTSPNVVSPIEYGHVLLIPRVLDCLPQRIDHMSFFLALSLAKEAADPFFRVGYNSLGAFATINHLHFQAYYLASPFPVEKVPTLRQLLKFPVRSLVFEGGDTLWDLSSAVANSCILLQYNNIPFNILIADCGKRVFLFPQCYAEKQARGEVSQELLETQVNPAVWEIGGHIVLKRREDFENASEDYAWRLLAEVSLSEESFREVKAQISEAAGLCEIDTEAHNLHQNEEAVSTSSAATATSHLHQDCLVVKGRAWLLQ</sequence>
<accession>A0A059ADF5</accession>
<evidence type="ECO:0000256" key="6">
    <source>
        <dbReference type="ARBA" id="ARBA00018857"/>
    </source>
</evidence>
<keyword evidence="7" id="KW-0963">Cytoplasm</keyword>
<dbReference type="PANTHER" id="PTHR20884:SF8">
    <property type="entry name" value="GDP-D-GLUCOSE PHOSPHORYLASE 1"/>
    <property type="match status" value="1"/>
</dbReference>
<evidence type="ECO:0000256" key="12">
    <source>
        <dbReference type="ARBA" id="ARBA00022801"/>
    </source>
</evidence>
<comment type="function">
    <text evidence="2">Specific and highly efficient GDP-D-glucose phosphorylase regulating the levels of GDP-D-glucose in cells.</text>
</comment>
<dbReference type="InParanoid" id="A0A059ADF5"/>
<evidence type="ECO:0000256" key="9">
    <source>
        <dbReference type="ARBA" id="ARBA00022679"/>
    </source>
</evidence>
<evidence type="ECO:0000256" key="7">
    <source>
        <dbReference type="ARBA" id="ARBA00022490"/>
    </source>
</evidence>
<dbReference type="GO" id="GO:0000166">
    <property type="term" value="F:nucleotide binding"/>
    <property type="evidence" value="ECO:0007669"/>
    <property type="project" value="UniProtKB-KW"/>
</dbReference>
<feature type="domain" description="GDPGP1-like N-terminal" evidence="14">
    <location>
        <begin position="77"/>
        <end position="246"/>
    </location>
</feature>
<dbReference type="GO" id="GO:0016787">
    <property type="term" value="F:hydrolase activity"/>
    <property type="evidence" value="ECO:0007669"/>
    <property type="project" value="UniProtKB-KW"/>
</dbReference>
<keyword evidence="11" id="KW-0547">Nucleotide-binding</keyword>
<dbReference type="AlphaFoldDB" id="A0A059ADF5"/>
<proteinExistence type="inferred from homology"/>
<dbReference type="OMA" id="QWEDRMN"/>
<evidence type="ECO:0000256" key="11">
    <source>
        <dbReference type="ARBA" id="ARBA00022741"/>
    </source>
</evidence>
<reference evidence="15" key="1">
    <citation type="submission" date="2013-07" db="EMBL/GenBank/DDBJ databases">
        <title>The genome of Eucalyptus grandis.</title>
        <authorList>
            <person name="Schmutz J."/>
            <person name="Hayes R."/>
            <person name="Myburg A."/>
            <person name="Tuskan G."/>
            <person name="Grattapaglia D."/>
            <person name="Rokhsar D.S."/>
        </authorList>
    </citation>
    <scope>NUCLEOTIDE SEQUENCE</scope>
    <source>
        <tissue evidence="15">Leaf extractions</tissue>
    </source>
</reference>
<dbReference type="GO" id="GO:0080048">
    <property type="term" value="F:GDP-D-glucose phosphorylase activity"/>
    <property type="evidence" value="ECO:0000318"/>
    <property type="project" value="GO_Central"/>
</dbReference>
<protein>
    <recommendedName>
        <fullName evidence="6">GDP-D-glucose phosphorylase 1</fullName>
        <ecNumber evidence="5">2.7.7.78</ecNumber>
    </recommendedName>
</protein>
<dbReference type="InterPro" id="IPR058865">
    <property type="entry name" value="GDPGP1_C"/>
</dbReference>
<evidence type="ECO:0000313" key="15">
    <source>
        <dbReference type="EMBL" id="KCW52117.1"/>
    </source>
</evidence>
<evidence type="ECO:0000256" key="8">
    <source>
        <dbReference type="ARBA" id="ARBA00022658"/>
    </source>
</evidence>
<dbReference type="GO" id="GO:0006006">
    <property type="term" value="P:glucose metabolic process"/>
    <property type="evidence" value="ECO:0000318"/>
    <property type="project" value="GO_Central"/>
</dbReference>
<gene>
    <name evidence="15" type="ORF">EUGRSUZ_J01552</name>
</gene>
<evidence type="ECO:0000259" key="14">
    <source>
        <dbReference type="Pfam" id="PF26217"/>
    </source>
</evidence>
<evidence type="ECO:0000256" key="3">
    <source>
        <dbReference type="ARBA" id="ARBA00004496"/>
    </source>
</evidence>
<evidence type="ECO:0000256" key="4">
    <source>
        <dbReference type="ARBA" id="ARBA00006451"/>
    </source>
</evidence>
<dbReference type="EC" id="2.7.7.78" evidence="5"/>
<dbReference type="PANTHER" id="PTHR20884">
    <property type="entry name" value="GDP-D-GLUCOSE PHOSPHORYLASE 1"/>
    <property type="match status" value="1"/>
</dbReference>
<evidence type="ECO:0000256" key="5">
    <source>
        <dbReference type="ARBA" id="ARBA00012507"/>
    </source>
</evidence>
<keyword evidence="12" id="KW-0378">Hydrolase</keyword>
<dbReference type="EMBL" id="KK198762">
    <property type="protein sequence ID" value="KCW52117.1"/>
    <property type="molecule type" value="Genomic_DNA"/>
</dbReference>
<dbReference type="GO" id="GO:0005085">
    <property type="term" value="F:guanyl-nucleotide exchange factor activity"/>
    <property type="evidence" value="ECO:0007669"/>
    <property type="project" value="UniProtKB-KW"/>
</dbReference>
<comment type="similarity">
    <text evidence="4">Belongs to the GDPGP1 family.</text>
</comment>
<comment type="subcellular location">
    <subcellularLocation>
        <location evidence="3">Cytoplasm</location>
    </subcellularLocation>
</comment>
<organism evidence="15">
    <name type="scientific">Eucalyptus grandis</name>
    <name type="common">Flooded gum</name>
    <dbReference type="NCBI Taxonomy" id="71139"/>
    <lineage>
        <taxon>Eukaryota</taxon>
        <taxon>Viridiplantae</taxon>
        <taxon>Streptophyta</taxon>
        <taxon>Embryophyta</taxon>
        <taxon>Tracheophyta</taxon>
        <taxon>Spermatophyta</taxon>
        <taxon>Magnoliopsida</taxon>
        <taxon>eudicotyledons</taxon>
        <taxon>Gunneridae</taxon>
        <taxon>Pentapetalae</taxon>
        <taxon>rosids</taxon>
        <taxon>malvids</taxon>
        <taxon>Myrtales</taxon>
        <taxon>Myrtaceae</taxon>
        <taxon>Myrtoideae</taxon>
        <taxon>Eucalypteae</taxon>
        <taxon>Eucalyptus</taxon>
    </lineage>
</organism>
<feature type="domain" description="GDPGP1-like C-terminal" evidence="13">
    <location>
        <begin position="260"/>
        <end position="389"/>
    </location>
</feature>
<dbReference type="InterPro" id="IPR058866">
    <property type="entry name" value="GDPGP1_N"/>
</dbReference>
<dbReference type="GO" id="GO:0005737">
    <property type="term" value="C:cytoplasm"/>
    <property type="evidence" value="ECO:0000318"/>
    <property type="project" value="GO_Central"/>
</dbReference>
<evidence type="ECO:0000256" key="2">
    <source>
        <dbReference type="ARBA" id="ARBA00003049"/>
    </source>
</evidence>
<dbReference type="Gramene" id="KCW52117">
    <property type="protein sequence ID" value="KCW52117"/>
    <property type="gene ID" value="EUGRSUZ_J01552"/>
</dbReference>
<evidence type="ECO:0000256" key="1">
    <source>
        <dbReference type="ARBA" id="ARBA00000063"/>
    </source>
</evidence>
<keyword evidence="9" id="KW-0808">Transferase</keyword>
<name>A0A059ADF5_EUCGR</name>
<evidence type="ECO:0000256" key="10">
    <source>
        <dbReference type="ARBA" id="ARBA00022695"/>
    </source>
</evidence>
<dbReference type="Pfam" id="PF26217">
    <property type="entry name" value="GDPGP1_N"/>
    <property type="match status" value="1"/>
</dbReference>
<comment type="catalytic activity">
    <reaction evidence="1">
        <text>GDP-alpha-D-glucose + phosphate = alpha-D-glucose 1-phosphate + GDP + H(+)</text>
        <dbReference type="Rhea" id="RHEA:30387"/>
        <dbReference type="ChEBI" id="CHEBI:15378"/>
        <dbReference type="ChEBI" id="CHEBI:43474"/>
        <dbReference type="ChEBI" id="CHEBI:58189"/>
        <dbReference type="ChEBI" id="CHEBI:58601"/>
        <dbReference type="ChEBI" id="CHEBI:62230"/>
        <dbReference type="EC" id="2.7.7.78"/>
    </reaction>
</comment>
<keyword evidence="8" id="KW-0344">Guanine-nucleotide releasing factor</keyword>
<evidence type="ECO:0000259" key="13">
    <source>
        <dbReference type="Pfam" id="PF26216"/>
    </source>
</evidence>
<dbReference type="Pfam" id="PF26216">
    <property type="entry name" value="GDPGP1_C"/>
    <property type="match status" value="1"/>
</dbReference>
<dbReference type="InterPro" id="IPR026506">
    <property type="entry name" value="GDPGP"/>
</dbReference>